<sequence length="113" mass="12326">MAIIEEEEEESLLDHLPKTYTKGGLKTMPFIIVNETLEKVASYGLQPNMVIYLMKVYNLEIVTATSLLSLWSALSHGLALLGAFVSDSFLGRFTVVAIGSISSLFVCPNNSAL</sequence>
<dbReference type="EnsemblPlants" id="PGSC0003DMT400074792">
    <property type="protein sequence ID" value="PGSC0003DMT400074792"/>
    <property type="gene ID" value="PGSC0003DMG400029084"/>
</dbReference>
<dbReference type="ExpressionAtlas" id="M1CU64">
    <property type="expression patterns" value="baseline and differential"/>
</dbReference>
<dbReference type="InterPro" id="IPR036259">
    <property type="entry name" value="MFS_trans_sf"/>
</dbReference>
<evidence type="ECO:0000256" key="1">
    <source>
        <dbReference type="ARBA" id="ARBA00044504"/>
    </source>
</evidence>
<proteinExistence type="inferred from homology"/>
<dbReference type="Gene3D" id="1.20.1250.20">
    <property type="entry name" value="MFS general substrate transporter like domains"/>
    <property type="match status" value="1"/>
</dbReference>
<evidence type="ECO:0000313" key="3">
    <source>
        <dbReference type="Proteomes" id="UP000011115"/>
    </source>
</evidence>
<accession>M1CU64</accession>
<reference evidence="3" key="1">
    <citation type="journal article" date="2011" name="Nature">
        <title>Genome sequence and analysis of the tuber crop potato.</title>
        <authorList>
            <consortium name="The Potato Genome Sequencing Consortium"/>
        </authorList>
    </citation>
    <scope>NUCLEOTIDE SEQUENCE [LARGE SCALE GENOMIC DNA]</scope>
    <source>
        <strain evidence="3">cv. DM1-3 516 R44</strain>
    </source>
</reference>
<keyword evidence="3" id="KW-1185">Reference proteome</keyword>
<dbReference type="Proteomes" id="UP000011115">
    <property type="component" value="Unassembled WGS sequence"/>
</dbReference>
<dbReference type="PANTHER" id="PTHR11654">
    <property type="entry name" value="OLIGOPEPTIDE TRANSPORTER-RELATED"/>
    <property type="match status" value="1"/>
</dbReference>
<dbReference type="Gramene" id="PGSC0003DMT400074792">
    <property type="protein sequence ID" value="PGSC0003DMT400074792"/>
    <property type="gene ID" value="PGSC0003DMG400029084"/>
</dbReference>
<dbReference type="HOGENOM" id="CLU_163093_0_0_1"/>
<dbReference type="AlphaFoldDB" id="M1CU64"/>
<protein>
    <submittedName>
        <fullName evidence="2">LATD/NIP</fullName>
    </submittedName>
</protein>
<evidence type="ECO:0000313" key="2">
    <source>
        <dbReference type="EnsemblPlants" id="PGSC0003DMT400074792"/>
    </source>
</evidence>
<dbReference type="SUPFAM" id="SSF103473">
    <property type="entry name" value="MFS general substrate transporter"/>
    <property type="match status" value="1"/>
</dbReference>
<name>M1CU64_SOLTU</name>
<reference evidence="2" key="2">
    <citation type="submission" date="2015-06" db="UniProtKB">
        <authorList>
            <consortium name="EnsemblPlants"/>
        </authorList>
    </citation>
    <scope>IDENTIFICATION</scope>
    <source>
        <strain evidence="2">DM1-3 516 R44</strain>
    </source>
</reference>
<comment type="similarity">
    <text evidence="1">Belongs to the major facilitator superfamily. Phosphate:H(+) symporter (TC 2.A.1.9) family.</text>
</comment>
<organism evidence="2 3">
    <name type="scientific">Solanum tuberosum</name>
    <name type="common">Potato</name>
    <dbReference type="NCBI Taxonomy" id="4113"/>
    <lineage>
        <taxon>Eukaryota</taxon>
        <taxon>Viridiplantae</taxon>
        <taxon>Streptophyta</taxon>
        <taxon>Embryophyta</taxon>
        <taxon>Tracheophyta</taxon>
        <taxon>Spermatophyta</taxon>
        <taxon>Magnoliopsida</taxon>
        <taxon>eudicotyledons</taxon>
        <taxon>Gunneridae</taxon>
        <taxon>Pentapetalae</taxon>
        <taxon>asterids</taxon>
        <taxon>lamiids</taxon>
        <taxon>Solanales</taxon>
        <taxon>Solanaceae</taxon>
        <taxon>Solanoideae</taxon>
        <taxon>Solaneae</taxon>
        <taxon>Solanum</taxon>
    </lineage>
</organism>